<protein>
    <submittedName>
        <fullName evidence="2">Uncharacterized protein</fullName>
    </submittedName>
</protein>
<name>A0ABY4LW26_9FLAO</name>
<keyword evidence="1" id="KW-0732">Signal</keyword>
<organism evidence="2 3">
    <name type="scientific">Flavobacterium humidisoli</name>
    <dbReference type="NCBI Taxonomy" id="2937442"/>
    <lineage>
        <taxon>Bacteria</taxon>
        <taxon>Pseudomonadati</taxon>
        <taxon>Bacteroidota</taxon>
        <taxon>Flavobacteriia</taxon>
        <taxon>Flavobacteriales</taxon>
        <taxon>Flavobacteriaceae</taxon>
        <taxon>Flavobacterium</taxon>
    </lineage>
</organism>
<sequence length="93" mass="10602">MKKTVLIAFLLLFQFSFSKTITETQKLAATCKIWGFLKYYHPNVADGSKNWDEQLFQILPKVEEAKTSESFSLVIENWIGSLGEIKKGKAIKS</sequence>
<proteinExistence type="predicted"/>
<keyword evidence="3" id="KW-1185">Reference proteome</keyword>
<evidence type="ECO:0000313" key="3">
    <source>
        <dbReference type="Proteomes" id="UP000829998"/>
    </source>
</evidence>
<gene>
    <name evidence="2" type="ORF">M0M44_06710</name>
</gene>
<dbReference type="Proteomes" id="UP000829998">
    <property type="component" value="Chromosome"/>
</dbReference>
<evidence type="ECO:0000256" key="1">
    <source>
        <dbReference type="SAM" id="SignalP"/>
    </source>
</evidence>
<feature type="chain" id="PRO_5045189062" evidence="1">
    <location>
        <begin position="19"/>
        <end position="93"/>
    </location>
</feature>
<accession>A0ABY4LW26</accession>
<feature type="signal peptide" evidence="1">
    <location>
        <begin position="1"/>
        <end position="18"/>
    </location>
</feature>
<reference evidence="2 3" key="1">
    <citation type="submission" date="2022-04" db="EMBL/GenBank/DDBJ databases">
        <authorList>
            <person name="Ra J.-S."/>
            <person name="Kim S.-B."/>
        </authorList>
    </citation>
    <scope>NUCLEOTIDE SEQUENCE [LARGE SCALE GENOMIC DNA]</scope>
    <source>
        <strain evidence="2 3">MMS21-Er5</strain>
    </source>
</reference>
<dbReference type="RefSeq" id="WP_248729070.1">
    <property type="nucleotide sequence ID" value="NZ_CP096829.1"/>
</dbReference>
<evidence type="ECO:0000313" key="2">
    <source>
        <dbReference type="EMBL" id="UPZ17032.1"/>
    </source>
</evidence>
<dbReference type="EMBL" id="CP096829">
    <property type="protein sequence ID" value="UPZ17032.1"/>
    <property type="molecule type" value="Genomic_DNA"/>
</dbReference>